<proteinExistence type="predicted"/>
<dbReference type="EMBL" id="BARU01049219">
    <property type="protein sequence ID" value="GAH91452.1"/>
    <property type="molecule type" value="Genomic_DNA"/>
</dbReference>
<feature type="non-terminal residue" evidence="1">
    <location>
        <position position="52"/>
    </location>
</feature>
<sequence length="52" mass="5997">NCQTKNLNLATQDKEAEEMISKGERFELDLNKIAEKIFKKDRIKGKAWIDGS</sequence>
<evidence type="ECO:0000313" key="1">
    <source>
        <dbReference type="EMBL" id="GAH91452.1"/>
    </source>
</evidence>
<feature type="non-terminal residue" evidence="1">
    <location>
        <position position="1"/>
    </location>
</feature>
<name>X1JBX6_9ZZZZ</name>
<accession>X1JBX6</accession>
<protein>
    <submittedName>
        <fullName evidence="1">Uncharacterized protein</fullName>
    </submittedName>
</protein>
<comment type="caution">
    <text evidence="1">The sequence shown here is derived from an EMBL/GenBank/DDBJ whole genome shotgun (WGS) entry which is preliminary data.</text>
</comment>
<organism evidence="1">
    <name type="scientific">marine sediment metagenome</name>
    <dbReference type="NCBI Taxonomy" id="412755"/>
    <lineage>
        <taxon>unclassified sequences</taxon>
        <taxon>metagenomes</taxon>
        <taxon>ecological metagenomes</taxon>
    </lineage>
</organism>
<reference evidence="1" key="1">
    <citation type="journal article" date="2014" name="Front. Microbiol.">
        <title>High frequency of phylogenetically diverse reductive dehalogenase-homologous genes in deep subseafloor sedimentary metagenomes.</title>
        <authorList>
            <person name="Kawai M."/>
            <person name="Futagami T."/>
            <person name="Toyoda A."/>
            <person name="Takaki Y."/>
            <person name="Nishi S."/>
            <person name="Hori S."/>
            <person name="Arai W."/>
            <person name="Tsubouchi T."/>
            <person name="Morono Y."/>
            <person name="Uchiyama I."/>
            <person name="Ito T."/>
            <person name="Fujiyama A."/>
            <person name="Inagaki F."/>
            <person name="Takami H."/>
        </authorList>
    </citation>
    <scope>NUCLEOTIDE SEQUENCE</scope>
    <source>
        <strain evidence="1">Expedition CK06-06</strain>
    </source>
</reference>
<gene>
    <name evidence="1" type="ORF">S03H2_72619</name>
</gene>
<dbReference type="AlphaFoldDB" id="X1JBX6"/>